<dbReference type="GO" id="GO:0051301">
    <property type="term" value="P:cell division"/>
    <property type="evidence" value="ECO:0007669"/>
    <property type="project" value="UniProtKB-KW"/>
</dbReference>
<evidence type="ECO:0000256" key="10">
    <source>
        <dbReference type="HAMAP-Rule" id="MF_02019"/>
    </source>
</evidence>
<comment type="pathway">
    <text evidence="10 11">Cell wall biogenesis; peptidoglycan biosynthesis.</text>
</comment>
<dbReference type="PANTHER" id="PTHR43024">
    <property type="entry name" value="UDP-N-ACETYLMURAMOYL-TRIPEPTIDE--D-ALANYL-D-ALANINE LIGASE"/>
    <property type="match status" value="1"/>
</dbReference>
<comment type="catalytic activity">
    <reaction evidence="10 11">
        <text>D-alanyl-D-alanine + UDP-N-acetyl-alpha-D-muramoyl-L-alanyl-gamma-D-glutamyl-meso-2,6-diaminopimelate + ATP = UDP-N-acetyl-alpha-D-muramoyl-L-alanyl-gamma-D-glutamyl-meso-2,6-diaminopimeloyl-D-alanyl-D-alanine + ADP + phosphate + H(+)</text>
        <dbReference type="Rhea" id="RHEA:28374"/>
        <dbReference type="ChEBI" id="CHEBI:15378"/>
        <dbReference type="ChEBI" id="CHEBI:30616"/>
        <dbReference type="ChEBI" id="CHEBI:43474"/>
        <dbReference type="ChEBI" id="CHEBI:57822"/>
        <dbReference type="ChEBI" id="CHEBI:61386"/>
        <dbReference type="ChEBI" id="CHEBI:83905"/>
        <dbReference type="ChEBI" id="CHEBI:456216"/>
        <dbReference type="EC" id="6.3.2.10"/>
    </reaction>
</comment>
<proteinExistence type="inferred from homology"/>
<evidence type="ECO:0000256" key="9">
    <source>
        <dbReference type="ARBA" id="ARBA00023316"/>
    </source>
</evidence>
<organism evidence="14 15">
    <name type="scientific">Roseococcus suduntuyensis</name>
    <dbReference type="NCBI Taxonomy" id="455361"/>
    <lineage>
        <taxon>Bacteria</taxon>
        <taxon>Pseudomonadati</taxon>
        <taxon>Pseudomonadota</taxon>
        <taxon>Alphaproteobacteria</taxon>
        <taxon>Acetobacterales</taxon>
        <taxon>Roseomonadaceae</taxon>
        <taxon>Roseococcus</taxon>
    </lineage>
</organism>
<dbReference type="PANTHER" id="PTHR43024:SF1">
    <property type="entry name" value="UDP-N-ACETYLMURAMOYL-TRIPEPTIDE--D-ALANYL-D-ALANINE LIGASE"/>
    <property type="match status" value="1"/>
</dbReference>
<evidence type="ECO:0000259" key="12">
    <source>
        <dbReference type="Pfam" id="PF02875"/>
    </source>
</evidence>
<dbReference type="GO" id="GO:0009252">
    <property type="term" value="P:peptidoglycan biosynthetic process"/>
    <property type="evidence" value="ECO:0007669"/>
    <property type="project" value="UniProtKB-UniRule"/>
</dbReference>
<dbReference type="InterPro" id="IPR004101">
    <property type="entry name" value="Mur_ligase_C"/>
</dbReference>
<dbReference type="SUPFAM" id="SSF53244">
    <property type="entry name" value="MurD-like peptide ligases, peptide-binding domain"/>
    <property type="match status" value="1"/>
</dbReference>
<feature type="binding site" evidence="10">
    <location>
        <begin position="104"/>
        <end position="110"/>
    </location>
    <ligand>
        <name>ATP</name>
        <dbReference type="ChEBI" id="CHEBI:30616"/>
    </ligand>
</feature>
<evidence type="ECO:0000313" key="14">
    <source>
        <dbReference type="EMBL" id="MBB3898466.1"/>
    </source>
</evidence>
<dbReference type="GO" id="GO:0047480">
    <property type="term" value="F:UDP-N-acetylmuramoyl-tripeptide-D-alanyl-D-alanine ligase activity"/>
    <property type="evidence" value="ECO:0007669"/>
    <property type="project" value="UniProtKB-UniRule"/>
</dbReference>
<dbReference type="InterPro" id="IPR051046">
    <property type="entry name" value="MurCDEF_CellWall_CoF430Synth"/>
</dbReference>
<keyword evidence="3 10" id="KW-0132">Cell division</keyword>
<dbReference type="SUPFAM" id="SSF53623">
    <property type="entry name" value="MurD-like peptide ligases, catalytic domain"/>
    <property type="match status" value="1"/>
</dbReference>
<keyword evidence="6 10" id="KW-0133">Cell shape</keyword>
<dbReference type="Gene3D" id="3.40.1190.10">
    <property type="entry name" value="Mur-like, catalytic domain"/>
    <property type="match status" value="1"/>
</dbReference>
<feature type="domain" description="Mur ligase central" evidence="13">
    <location>
        <begin position="102"/>
        <end position="290"/>
    </location>
</feature>
<keyword evidence="9 10" id="KW-0961">Cell wall biogenesis/degradation</keyword>
<keyword evidence="1 10" id="KW-0963">Cytoplasm</keyword>
<gene>
    <name evidence="10" type="primary">murF</name>
    <name evidence="14" type="ORF">GGQ83_001903</name>
</gene>
<keyword evidence="15" id="KW-1185">Reference proteome</keyword>
<dbReference type="InterPro" id="IPR005863">
    <property type="entry name" value="UDP-N-AcMur_synth"/>
</dbReference>
<dbReference type="HAMAP" id="MF_02019">
    <property type="entry name" value="MurF"/>
    <property type="match status" value="1"/>
</dbReference>
<dbReference type="GO" id="GO:0071555">
    <property type="term" value="P:cell wall organization"/>
    <property type="evidence" value="ECO:0007669"/>
    <property type="project" value="UniProtKB-KW"/>
</dbReference>
<sequence length="454" mass="45724">MSALWTAEELRAATGGACAEGLAVTGITIDTRATGAGDLFVALRAARDGHDFVAEAFLRGAAAMVDRDISGGPTLRVADTLAGLTALGAAGRARSKARVIAVTGSVGKTTTKDMLARACAGLGPTHAAAASHNNHWGVPLTLARLPRDAAWAIIEIGMNNPGEIAPLARLAAPHVAVITTIGTAHIGNMGSVEAIADEKAAIMSGLGAGGIAVLPQDSPHFPRLAAHAAGFGARVIGFGEGPECAARLLAFRGEAMGSVSECDLLGRHVEIRLAQPGRHMALNALAALTAVQAAGGDAGLAAAALDGFGAAAGRGAMRHIPTPDGGTALLLDESYNASDTAVRAALAVLAGQKARRRIAVLGDMLEMGQFGRDLHAGLASDAADAADLVFACGPMMGHLFAALPPARRGAHMPDAASLAPVVAAALREGDAVLVKGSLGMRMAEIIRALTERTA</sequence>
<evidence type="ECO:0000256" key="1">
    <source>
        <dbReference type="ARBA" id="ARBA00022490"/>
    </source>
</evidence>
<name>A0A840AD51_9PROT</name>
<dbReference type="InterPro" id="IPR013221">
    <property type="entry name" value="Mur_ligase_cen"/>
</dbReference>
<evidence type="ECO:0000256" key="6">
    <source>
        <dbReference type="ARBA" id="ARBA00022960"/>
    </source>
</evidence>
<dbReference type="GO" id="GO:0008360">
    <property type="term" value="P:regulation of cell shape"/>
    <property type="evidence" value="ECO:0007669"/>
    <property type="project" value="UniProtKB-KW"/>
</dbReference>
<dbReference type="Pfam" id="PF02875">
    <property type="entry name" value="Mur_ligase_C"/>
    <property type="match status" value="1"/>
</dbReference>
<reference evidence="14 15" key="1">
    <citation type="submission" date="2020-08" db="EMBL/GenBank/DDBJ databases">
        <title>Genomic Encyclopedia of Type Strains, Phase IV (KMG-IV): sequencing the most valuable type-strain genomes for metagenomic binning, comparative biology and taxonomic classification.</title>
        <authorList>
            <person name="Goeker M."/>
        </authorList>
    </citation>
    <scope>NUCLEOTIDE SEQUENCE [LARGE SCALE GENOMIC DNA]</scope>
    <source>
        <strain evidence="14 15">DSM 19979</strain>
    </source>
</reference>
<evidence type="ECO:0000256" key="8">
    <source>
        <dbReference type="ARBA" id="ARBA00023306"/>
    </source>
</evidence>
<keyword evidence="8 10" id="KW-0131">Cell cycle</keyword>
<comment type="caution">
    <text evidence="14">The sequence shown here is derived from an EMBL/GenBank/DDBJ whole genome shotgun (WGS) entry which is preliminary data.</text>
</comment>
<dbReference type="InterPro" id="IPR036565">
    <property type="entry name" value="Mur-like_cat_sf"/>
</dbReference>
<dbReference type="EMBL" id="JACIDJ010000002">
    <property type="protein sequence ID" value="MBB3898466.1"/>
    <property type="molecule type" value="Genomic_DNA"/>
</dbReference>
<protein>
    <recommendedName>
        <fullName evidence="10 11">UDP-N-acetylmuramoyl-tripeptide--D-alanyl-D-alanine ligase</fullName>
        <ecNumber evidence="10 11">6.3.2.10</ecNumber>
    </recommendedName>
    <alternativeName>
        <fullName evidence="10">D-alanyl-D-alanine-adding enzyme</fullName>
    </alternativeName>
</protein>
<dbReference type="Pfam" id="PF08245">
    <property type="entry name" value="Mur_ligase_M"/>
    <property type="match status" value="1"/>
</dbReference>
<evidence type="ECO:0000256" key="11">
    <source>
        <dbReference type="RuleBase" id="RU004136"/>
    </source>
</evidence>
<dbReference type="AlphaFoldDB" id="A0A840AD51"/>
<keyword evidence="7 10" id="KW-0573">Peptidoglycan synthesis</keyword>
<accession>A0A840AD51</accession>
<dbReference type="Gene3D" id="3.40.1390.10">
    <property type="entry name" value="MurE/MurF, N-terminal domain"/>
    <property type="match status" value="1"/>
</dbReference>
<evidence type="ECO:0000256" key="7">
    <source>
        <dbReference type="ARBA" id="ARBA00022984"/>
    </source>
</evidence>
<dbReference type="SUPFAM" id="SSF63418">
    <property type="entry name" value="MurE/MurF N-terminal domain"/>
    <property type="match status" value="1"/>
</dbReference>
<evidence type="ECO:0000259" key="13">
    <source>
        <dbReference type="Pfam" id="PF08245"/>
    </source>
</evidence>
<keyword evidence="5 10" id="KW-0067">ATP-binding</keyword>
<keyword evidence="4 10" id="KW-0547">Nucleotide-binding</keyword>
<dbReference type="Gene3D" id="3.90.190.20">
    <property type="entry name" value="Mur ligase, C-terminal domain"/>
    <property type="match status" value="1"/>
</dbReference>
<dbReference type="NCBIfam" id="TIGR01143">
    <property type="entry name" value="murF"/>
    <property type="match status" value="1"/>
</dbReference>
<dbReference type="RefSeq" id="WP_184383524.1">
    <property type="nucleotide sequence ID" value="NZ_JACIDJ010000002.1"/>
</dbReference>
<feature type="domain" description="Mur ligase C-terminal" evidence="12">
    <location>
        <begin position="334"/>
        <end position="437"/>
    </location>
</feature>
<dbReference type="UniPathway" id="UPA00219"/>
<comment type="similarity">
    <text evidence="10">Belongs to the MurCDEF family. MurF subfamily.</text>
</comment>
<dbReference type="Proteomes" id="UP000553193">
    <property type="component" value="Unassembled WGS sequence"/>
</dbReference>
<evidence type="ECO:0000256" key="4">
    <source>
        <dbReference type="ARBA" id="ARBA00022741"/>
    </source>
</evidence>
<evidence type="ECO:0000256" key="2">
    <source>
        <dbReference type="ARBA" id="ARBA00022598"/>
    </source>
</evidence>
<comment type="function">
    <text evidence="10 11">Involved in cell wall formation. Catalyzes the final step in the synthesis of UDP-N-acetylmuramoyl-pentapeptide, the precursor of murein.</text>
</comment>
<evidence type="ECO:0000313" key="15">
    <source>
        <dbReference type="Proteomes" id="UP000553193"/>
    </source>
</evidence>
<dbReference type="GO" id="GO:0005524">
    <property type="term" value="F:ATP binding"/>
    <property type="evidence" value="ECO:0007669"/>
    <property type="project" value="UniProtKB-UniRule"/>
</dbReference>
<evidence type="ECO:0000256" key="3">
    <source>
        <dbReference type="ARBA" id="ARBA00022618"/>
    </source>
</evidence>
<keyword evidence="2 10" id="KW-0436">Ligase</keyword>
<dbReference type="GO" id="GO:0005737">
    <property type="term" value="C:cytoplasm"/>
    <property type="evidence" value="ECO:0007669"/>
    <property type="project" value="UniProtKB-SubCell"/>
</dbReference>
<dbReference type="InterPro" id="IPR036615">
    <property type="entry name" value="Mur_ligase_C_dom_sf"/>
</dbReference>
<comment type="subcellular location">
    <subcellularLocation>
        <location evidence="10 11">Cytoplasm</location>
    </subcellularLocation>
</comment>
<dbReference type="EC" id="6.3.2.10" evidence="10 11"/>
<evidence type="ECO:0000256" key="5">
    <source>
        <dbReference type="ARBA" id="ARBA00022840"/>
    </source>
</evidence>
<dbReference type="InterPro" id="IPR035911">
    <property type="entry name" value="MurE/MurF_N"/>
</dbReference>